<feature type="domain" description="ABC transmembrane type-1" evidence="10">
    <location>
        <begin position="94"/>
        <end position="283"/>
    </location>
</feature>
<dbReference type="AlphaFoldDB" id="A0A3N1KSZ4"/>
<evidence type="ECO:0000313" key="11">
    <source>
        <dbReference type="EMBL" id="ROP83114.1"/>
    </source>
</evidence>
<comment type="subcellular location">
    <subcellularLocation>
        <location evidence="1 9">Cell membrane</location>
        <topology evidence="1 9">Multi-pass membrane protein</topology>
    </subcellularLocation>
</comment>
<comment type="caution">
    <text evidence="11">The sequence shown here is derived from an EMBL/GenBank/DDBJ whole genome shotgun (WGS) entry which is preliminary data.</text>
</comment>
<dbReference type="CDD" id="cd06261">
    <property type="entry name" value="TM_PBP2"/>
    <property type="match status" value="1"/>
</dbReference>
<keyword evidence="3" id="KW-1003">Cell membrane</keyword>
<dbReference type="GO" id="GO:0015833">
    <property type="term" value="P:peptide transport"/>
    <property type="evidence" value="ECO:0007669"/>
    <property type="project" value="UniProtKB-KW"/>
</dbReference>
<evidence type="ECO:0000256" key="9">
    <source>
        <dbReference type="RuleBase" id="RU363032"/>
    </source>
</evidence>
<dbReference type="Pfam" id="PF12911">
    <property type="entry name" value="OppC_N"/>
    <property type="match status" value="1"/>
</dbReference>
<dbReference type="RefSeq" id="WP_123694090.1">
    <property type="nucleotide sequence ID" value="NZ_AP019700.1"/>
</dbReference>
<evidence type="ECO:0000313" key="12">
    <source>
        <dbReference type="Proteomes" id="UP000278222"/>
    </source>
</evidence>
<proteinExistence type="inferred from homology"/>
<dbReference type="OrthoDB" id="9766870at2"/>
<evidence type="ECO:0000256" key="7">
    <source>
        <dbReference type="ARBA" id="ARBA00022989"/>
    </source>
</evidence>
<evidence type="ECO:0000256" key="2">
    <source>
        <dbReference type="ARBA" id="ARBA00022448"/>
    </source>
</evidence>
<sequence length="297" mass="32220">MTADTALAPHGAQTLRRSTRYRTLRRFTRHRLAMFGLVVIVLLVLACAIGPSLVPFDQFQLNMRARFREPFSGPHLMGTDELGRDMLARLLMAGRISLTIGFAAMVIAVTVGTIVGTVAGFYGGAIGAVLMRFVDAVLCFPTIFLLLTLAALVSPGIMTITLIIALTAWMEVARVVQGQIRALRERDFAVAAEAMGAPDRWIMFKELLPNAVAPIVVAATLIIARGILLESYVSYLGYGIQPPVASWGNMLEKAQQYLTTAPWLALLPGLMITLAVSSFNFLGDGLRDALDPRSELS</sequence>
<dbReference type="GO" id="GO:0005886">
    <property type="term" value="C:plasma membrane"/>
    <property type="evidence" value="ECO:0007669"/>
    <property type="project" value="UniProtKB-SubCell"/>
</dbReference>
<feature type="transmembrane region" description="Helical" evidence="9">
    <location>
        <begin position="129"/>
        <end position="151"/>
    </location>
</feature>
<dbReference type="Pfam" id="PF00528">
    <property type="entry name" value="BPD_transp_1"/>
    <property type="match status" value="1"/>
</dbReference>
<dbReference type="Gene3D" id="1.10.3720.10">
    <property type="entry name" value="MetI-like"/>
    <property type="match status" value="1"/>
</dbReference>
<dbReference type="PANTHER" id="PTHR43386:SF1">
    <property type="entry name" value="D,D-DIPEPTIDE TRANSPORT SYSTEM PERMEASE PROTEIN DDPC-RELATED"/>
    <property type="match status" value="1"/>
</dbReference>
<keyword evidence="6" id="KW-0653">Protein transport</keyword>
<feature type="transmembrane region" description="Helical" evidence="9">
    <location>
        <begin position="96"/>
        <end position="122"/>
    </location>
</feature>
<feature type="transmembrane region" description="Helical" evidence="9">
    <location>
        <begin position="32"/>
        <end position="54"/>
    </location>
</feature>
<keyword evidence="4 9" id="KW-0812">Transmembrane</keyword>
<feature type="transmembrane region" description="Helical" evidence="9">
    <location>
        <begin position="207"/>
        <end position="228"/>
    </location>
</feature>
<evidence type="ECO:0000256" key="4">
    <source>
        <dbReference type="ARBA" id="ARBA00022692"/>
    </source>
</evidence>
<dbReference type="GO" id="GO:0015031">
    <property type="term" value="P:protein transport"/>
    <property type="evidence" value="ECO:0007669"/>
    <property type="project" value="UniProtKB-KW"/>
</dbReference>
<evidence type="ECO:0000256" key="6">
    <source>
        <dbReference type="ARBA" id="ARBA00022927"/>
    </source>
</evidence>
<accession>A0A3N1KSZ4</accession>
<dbReference type="PANTHER" id="PTHR43386">
    <property type="entry name" value="OLIGOPEPTIDE TRANSPORT SYSTEM PERMEASE PROTEIN APPC"/>
    <property type="match status" value="1"/>
</dbReference>
<reference evidence="11 12" key="1">
    <citation type="submission" date="2018-11" db="EMBL/GenBank/DDBJ databases">
        <title>Genomic Encyclopedia of Type Strains, Phase IV (KMG-IV): sequencing the most valuable type-strain genomes for metagenomic binning, comparative biology and taxonomic classification.</title>
        <authorList>
            <person name="Goeker M."/>
        </authorList>
    </citation>
    <scope>NUCLEOTIDE SEQUENCE [LARGE SCALE GENOMIC DNA]</scope>
    <source>
        <strain evidence="11 12">DSM 5900</strain>
    </source>
</reference>
<evidence type="ECO:0000256" key="8">
    <source>
        <dbReference type="ARBA" id="ARBA00023136"/>
    </source>
</evidence>
<dbReference type="InterPro" id="IPR050366">
    <property type="entry name" value="BP-dependent_transpt_permease"/>
</dbReference>
<gene>
    <name evidence="11" type="ORF">EDC65_4644</name>
</gene>
<dbReference type="GO" id="GO:0055085">
    <property type="term" value="P:transmembrane transport"/>
    <property type="evidence" value="ECO:0007669"/>
    <property type="project" value="InterPro"/>
</dbReference>
<dbReference type="Proteomes" id="UP000278222">
    <property type="component" value="Unassembled WGS sequence"/>
</dbReference>
<name>A0A3N1KSZ4_9PROT</name>
<dbReference type="PROSITE" id="PS50928">
    <property type="entry name" value="ABC_TM1"/>
    <property type="match status" value="1"/>
</dbReference>
<evidence type="ECO:0000256" key="1">
    <source>
        <dbReference type="ARBA" id="ARBA00004651"/>
    </source>
</evidence>
<evidence type="ECO:0000256" key="5">
    <source>
        <dbReference type="ARBA" id="ARBA00022856"/>
    </source>
</evidence>
<protein>
    <submittedName>
        <fullName evidence="11">Peptide/nickel transport system permease protein</fullName>
    </submittedName>
</protein>
<evidence type="ECO:0000259" key="10">
    <source>
        <dbReference type="PROSITE" id="PS50928"/>
    </source>
</evidence>
<dbReference type="InterPro" id="IPR000515">
    <property type="entry name" value="MetI-like"/>
</dbReference>
<dbReference type="InterPro" id="IPR025966">
    <property type="entry name" value="OppC_N"/>
</dbReference>
<evidence type="ECO:0000256" key="3">
    <source>
        <dbReference type="ARBA" id="ARBA00022475"/>
    </source>
</evidence>
<feature type="transmembrane region" description="Helical" evidence="9">
    <location>
        <begin position="157"/>
        <end position="176"/>
    </location>
</feature>
<feature type="transmembrane region" description="Helical" evidence="9">
    <location>
        <begin position="263"/>
        <end position="283"/>
    </location>
</feature>
<keyword evidence="8 9" id="KW-0472">Membrane</keyword>
<comment type="similarity">
    <text evidence="9">Belongs to the binding-protein-dependent transport system permease family.</text>
</comment>
<keyword evidence="12" id="KW-1185">Reference proteome</keyword>
<keyword evidence="7 9" id="KW-1133">Transmembrane helix</keyword>
<dbReference type="InterPro" id="IPR035906">
    <property type="entry name" value="MetI-like_sf"/>
</dbReference>
<keyword evidence="5" id="KW-0571">Peptide transport</keyword>
<dbReference type="SUPFAM" id="SSF161098">
    <property type="entry name" value="MetI-like"/>
    <property type="match status" value="1"/>
</dbReference>
<dbReference type="EMBL" id="RJKX01000017">
    <property type="protein sequence ID" value="ROP83114.1"/>
    <property type="molecule type" value="Genomic_DNA"/>
</dbReference>
<organism evidence="11 12">
    <name type="scientific">Stella humosa</name>
    <dbReference type="NCBI Taxonomy" id="94"/>
    <lineage>
        <taxon>Bacteria</taxon>
        <taxon>Pseudomonadati</taxon>
        <taxon>Pseudomonadota</taxon>
        <taxon>Alphaproteobacteria</taxon>
        <taxon>Rhodospirillales</taxon>
        <taxon>Stellaceae</taxon>
        <taxon>Stella</taxon>
    </lineage>
</organism>
<keyword evidence="2 9" id="KW-0813">Transport</keyword>